<protein>
    <submittedName>
        <fullName evidence="2">Uncharacterized protein</fullName>
    </submittedName>
</protein>
<feature type="region of interest" description="Disordered" evidence="1">
    <location>
        <begin position="1"/>
        <end position="163"/>
    </location>
</feature>
<gene>
    <name evidence="2" type="ORF">CFC21_087235</name>
</gene>
<evidence type="ECO:0000313" key="2">
    <source>
        <dbReference type="EMBL" id="KAF7083443.1"/>
    </source>
</evidence>
<feature type="non-terminal residue" evidence="2">
    <location>
        <position position="1"/>
    </location>
</feature>
<reference evidence="2" key="1">
    <citation type="journal article" date="2017" name="Gigascience">
        <title>The first near-complete assembly of the hexaploid bread wheat genome, Triticum aestivum.</title>
        <authorList>
            <person name="Zimin A.V."/>
            <person name="Puiu D."/>
            <person name="Hall R."/>
            <person name="Kingan S."/>
            <person name="Clavijo B.J."/>
            <person name="Salzberg S.L."/>
        </authorList>
    </citation>
    <scope>NUCLEOTIDE SEQUENCE</scope>
    <source>
        <tissue evidence="2">Leaf</tissue>
    </source>
</reference>
<feature type="compositionally biased region" description="Basic residues" evidence="1">
    <location>
        <begin position="95"/>
        <end position="104"/>
    </location>
</feature>
<proteinExistence type="predicted"/>
<reference evidence="2" key="2">
    <citation type="submission" date="2020-03" db="EMBL/GenBank/DDBJ databases">
        <title>The second near-complete assembly of the hexaploid bread wheat (Triticum aestivum) genome.</title>
        <authorList>
            <person name="Zimin A.V."/>
            <person name="Puiu D."/>
            <person name="Shumante A."/>
            <person name="Alonge M."/>
            <person name="Salzberg S.L."/>
        </authorList>
    </citation>
    <scope>NUCLEOTIDE SEQUENCE</scope>
    <source>
        <tissue evidence="2">Leaf</tissue>
    </source>
</reference>
<comment type="caution">
    <text evidence="2">The sequence shown here is derived from an EMBL/GenBank/DDBJ whole genome shotgun (WGS) entry which is preliminary data.</text>
</comment>
<feature type="compositionally biased region" description="Low complexity" evidence="1">
    <location>
        <begin position="51"/>
        <end position="61"/>
    </location>
</feature>
<feature type="non-terminal residue" evidence="2">
    <location>
        <position position="163"/>
    </location>
</feature>
<organism evidence="2">
    <name type="scientific">Triticum aestivum</name>
    <name type="common">Wheat</name>
    <dbReference type="NCBI Taxonomy" id="4565"/>
    <lineage>
        <taxon>Eukaryota</taxon>
        <taxon>Viridiplantae</taxon>
        <taxon>Streptophyta</taxon>
        <taxon>Embryophyta</taxon>
        <taxon>Tracheophyta</taxon>
        <taxon>Spermatophyta</taxon>
        <taxon>Magnoliopsida</taxon>
        <taxon>Liliopsida</taxon>
        <taxon>Poales</taxon>
        <taxon>Poaceae</taxon>
        <taxon>BOP clade</taxon>
        <taxon>Pooideae</taxon>
        <taxon>Triticodae</taxon>
        <taxon>Triticeae</taxon>
        <taxon>Triticinae</taxon>
        <taxon>Triticum</taxon>
    </lineage>
</organism>
<dbReference type="Proteomes" id="UP000815260">
    <property type="component" value="Chromosome 6B"/>
</dbReference>
<sequence length="163" mass="17035">REELSRRVATPLLGPGQPARAAPRAVVRGGGLGGAQHAVQVPGRRGGARGDGALPRRPAGRGVEGRARRRGGGGEHGREEHSGGAARGVELPRQPHGRPRRRRRGEGDVGRARLVVRRGARRGAVHGEGARARAGGRRPRVDGRGAGQQGPAPRRLLPPHAVL</sequence>
<dbReference type="AlphaFoldDB" id="A0A9R1IH96"/>
<dbReference type="EMBL" id="CM022227">
    <property type="protein sequence ID" value="KAF7083443.1"/>
    <property type="molecule type" value="Genomic_DNA"/>
</dbReference>
<name>A0A9R1IH96_WHEAT</name>
<feature type="compositionally biased region" description="Low complexity" evidence="1">
    <location>
        <begin position="12"/>
        <end position="27"/>
    </location>
</feature>
<accession>A0A9R1IH96</accession>
<feature type="compositionally biased region" description="Basic residues" evidence="1">
    <location>
        <begin position="114"/>
        <end position="124"/>
    </location>
</feature>
<evidence type="ECO:0000256" key="1">
    <source>
        <dbReference type="SAM" id="MobiDB-lite"/>
    </source>
</evidence>
<feature type="compositionally biased region" description="Basic and acidic residues" evidence="1">
    <location>
        <begin position="72"/>
        <end position="82"/>
    </location>
</feature>